<evidence type="ECO:0000256" key="3">
    <source>
        <dbReference type="ARBA" id="ARBA00022737"/>
    </source>
</evidence>
<keyword evidence="3" id="KW-0677">Repeat</keyword>
<evidence type="ECO:0000256" key="5">
    <source>
        <dbReference type="ARBA" id="ARBA00023136"/>
    </source>
</evidence>
<evidence type="ECO:0000256" key="1">
    <source>
        <dbReference type="ARBA" id="ARBA00004273"/>
    </source>
</evidence>
<dbReference type="GO" id="GO:0036444">
    <property type="term" value="P:calcium import into the mitochondrion"/>
    <property type="evidence" value="ECO:0007669"/>
    <property type="project" value="TreeGrafter"/>
</dbReference>
<dbReference type="InterPro" id="IPR039800">
    <property type="entry name" value="MICU1/2/3"/>
</dbReference>
<dbReference type="PROSITE" id="PS00018">
    <property type="entry name" value="EF_HAND_1"/>
    <property type="match status" value="1"/>
</dbReference>
<name>A0A1I7RWC6_BURXY</name>
<accession>A0A1I7RWC6</accession>
<organism evidence="6 7">
    <name type="scientific">Bursaphelenchus xylophilus</name>
    <name type="common">Pinewood nematode worm</name>
    <name type="synonym">Aphelenchoides xylophilus</name>
    <dbReference type="NCBI Taxonomy" id="6326"/>
    <lineage>
        <taxon>Eukaryota</taxon>
        <taxon>Metazoa</taxon>
        <taxon>Ecdysozoa</taxon>
        <taxon>Nematoda</taxon>
        <taxon>Chromadorea</taxon>
        <taxon>Rhabditida</taxon>
        <taxon>Tylenchina</taxon>
        <taxon>Tylenchomorpha</taxon>
        <taxon>Aphelenchoidea</taxon>
        <taxon>Aphelenchoididae</taxon>
        <taxon>Bursaphelenchus</taxon>
    </lineage>
</organism>
<keyword evidence="5" id="KW-0472">Membrane</keyword>
<comment type="subcellular location">
    <subcellularLocation>
        <location evidence="1">Mitochondrion inner membrane</location>
    </subcellularLocation>
</comment>
<sequence>MDTAVRNEVASKEVRRSFFEDLRRKMFQWPIREAQCEYTSLQNIPRANFDKLKEVFHAYASVEKNGKKHMTDTDFIRRYLGLYTEDNYNKETVRLLASAADTSKDGLISFEEFCAFEATLCA</sequence>
<protein>
    <submittedName>
        <fullName evidence="7">EF-hand domain-containing protein</fullName>
    </submittedName>
</protein>
<dbReference type="Gene3D" id="1.10.238.10">
    <property type="entry name" value="EF-hand"/>
    <property type="match status" value="1"/>
</dbReference>
<evidence type="ECO:0000256" key="4">
    <source>
        <dbReference type="ARBA" id="ARBA00022837"/>
    </source>
</evidence>
<reference evidence="7" key="1">
    <citation type="submission" date="2016-11" db="UniProtKB">
        <authorList>
            <consortium name="WormBaseParasite"/>
        </authorList>
    </citation>
    <scope>IDENTIFICATION</scope>
</reference>
<evidence type="ECO:0000256" key="2">
    <source>
        <dbReference type="ARBA" id="ARBA00022723"/>
    </source>
</evidence>
<proteinExistence type="predicted"/>
<keyword evidence="2" id="KW-0479">Metal-binding</keyword>
<dbReference type="AlphaFoldDB" id="A0A1I7RWC6"/>
<dbReference type="InterPro" id="IPR011992">
    <property type="entry name" value="EF-hand-dom_pair"/>
</dbReference>
<dbReference type="GO" id="GO:0051560">
    <property type="term" value="P:mitochondrial calcium ion homeostasis"/>
    <property type="evidence" value="ECO:0007669"/>
    <property type="project" value="TreeGrafter"/>
</dbReference>
<dbReference type="WBParaSite" id="BXY_0503900.1">
    <property type="protein sequence ID" value="BXY_0503900.1"/>
    <property type="gene ID" value="BXY_0503900"/>
</dbReference>
<dbReference type="GO" id="GO:0005509">
    <property type="term" value="F:calcium ion binding"/>
    <property type="evidence" value="ECO:0007669"/>
    <property type="project" value="InterPro"/>
</dbReference>
<dbReference type="GO" id="GO:1990246">
    <property type="term" value="C:uniplex complex"/>
    <property type="evidence" value="ECO:0007669"/>
    <property type="project" value="TreeGrafter"/>
</dbReference>
<dbReference type="InterPro" id="IPR018247">
    <property type="entry name" value="EF_Hand_1_Ca_BS"/>
</dbReference>
<evidence type="ECO:0000313" key="7">
    <source>
        <dbReference type="WBParaSite" id="BXY_0503900.1"/>
    </source>
</evidence>
<evidence type="ECO:0000313" key="6">
    <source>
        <dbReference type="Proteomes" id="UP000095284"/>
    </source>
</evidence>
<dbReference type="PANTHER" id="PTHR12294:SF1">
    <property type="entry name" value="CALCIUM UPTAKE PROTEIN 1, MITOCHONDRIAL"/>
    <property type="match status" value="1"/>
</dbReference>
<keyword evidence="4" id="KW-0106">Calcium</keyword>
<dbReference type="PANTHER" id="PTHR12294">
    <property type="entry name" value="EF HAND DOMAIN FAMILY A1,A2-RELATED"/>
    <property type="match status" value="1"/>
</dbReference>
<dbReference type="SUPFAM" id="SSF47473">
    <property type="entry name" value="EF-hand"/>
    <property type="match status" value="1"/>
</dbReference>
<dbReference type="Proteomes" id="UP000095284">
    <property type="component" value="Unplaced"/>
</dbReference>
<dbReference type="eggNOG" id="KOG0751">
    <property type="taxonomic scope" value="Eukaryota"/>
</dbReference>